<evidence type="ECO:0000256" key="4">
    <source>
        <dbReference type="ARBA" id="ARBA00022692"/>
    </source>
</evidence>
<reference evidence="11" key="1">
    <citation type="submission" date="2024-03" db="EMBL/GenBank/DDBJ databases">
        <authorList>
            <consortium name="ELIXIR-Norway"/>
            <consortium name="Elixir Norway"/>
        </authorList>
    </citation>
    <scope>NUCLEOTIDE SEQUENCE</scope>
</reference>
<name>A0ABP1ATU5_9BRYO</name>
<feature type="transmembrane region" description="Helical" evidence="9">
    <location>
        <begin position="70"/>
        <end position="94"/>
    </location>
</feature>
<keyword evidence="8 9" id="KW-0472">Membrane</keyword>
<proteinExistence type="inferred from homology"/>
<feature type="domain" description="Sphingomyelin synthase-like" evidence="10">
    <location>
        <begin position="284"/>
        <end position="352"/>
    </location>
</feature>
<feature type="transmembrane region" description="Helical" evidence="9">
    <location>
        <begin position="294"/>
        <end position="320"/>
    </location>
</feature>
<dbReference type="EMBL" id="OZ023716">
    <property type="protein sequence ID" value="CAK9865751.1"/>
    <property type="molecule type" value="Genomic_DNA"/>
</dbReference>
<feature type="transmembrane region" description="Helical" evidence="9">
    <location>
        <begin position="411"/>
        <end position="432"/>
    </location>
</feature>
<comment type="similarity">
    <text evidence="2">Belongs to the sphingomyelin synthase family.</text>
</comment>
<evidence type="ECO:0000256" key="3">
    <source>
        <dbReference type="ARBA" id="ARBA00022679"/>
    </source>
</evidence>
<evidence type="ECO:0000313" key="11">
    <source>
        <dbReference type="EMBL" id="CAK9865751.1"/>
    </source>
</evidence>
<gene>
    <name evidence="11" type="ORF">CSSPJE1EN2_LOCUS8746</name>
</gene>
<sequence length="438" mass="49084">MCRSKILPSFANTGQALGLAATCYISVDYLAQIAPTVHEVLRPLLWGFFAIAAAARAPCYGNWHLELQYVGLFLGSLVFMLSALCVEALAVHFITAVLGLDWHWETAPLPDSGQWLVLLLNEQLPSPIVAFLRAPVIGLHHFLMLFLLLAFSVLYGCAEAPGLGIGARYMFTMGVGRLIRVMTFATTILPSARPWCAYSRFKTPNHPHPWAQKYYMPYAQNHEKIREVIDRDMAFAKVSNYPPEYVPKWGLMQFFVNILRPLDPSQTENGSENWFNTLKRAGGGCNDLIFSGHMFVAVLTAMAWTEAYPGWTSLFLWLLVAHSGQREIRERHHYSVDVVVGIYMGVLLWWTTSWIWSKQDQTQAFKLKQLALVEGDIQKAAKEGDLDKIRSMLNKISKVGKIQNTPTMSNITSYVSGGIIILITLSLGLLLLSWTANG</sequence>
<evidence type="ECO:0000259" key="10">
    <source>
        <dbReference type="Pfam" id="PF14360"/>
    </source>
</evidence>
<dbReference type="PANTHER" id="PTHR21290:SF25">
    <property type="entry name" value="SPHINGOMYELIN SYNTHASE-RELATED PROTEIN 1"/>
    <property type="match status" value="1"/>
</dbReference>
<keyword evidence="6 9" id="KW-1133">Transmembrane helix</keyword>
<keyword evidence="5" id="KW-0746">Sphingolipid metabolism</keyword>
<organism evidence="11 12">
    <name type="scientific">Sphagnum jensenii</name>
    <dbReference type="NCBI Taxonomy" id="128206"/>
    <lineage>
        <taxon>Eukaryota</taxon>
        <taxon>Viridiplantae</taxon>
        <taxon>Streptophyta</taxon>
        <taxon>Embryophyta</taxon>
        <taxon>Bryophyta</taxon>
        <taxon>Sphagnophytina</taxon>
        <taxon>Sphagnopsida</taxon>
        <taxon>Sphagnales</taxon>
        <taxon>Sphagnaceae</taxon>
        <taxon>Sphagnum</taxon>
    </lineage>
</organism>
<feature type="transmembrane region" description="Helical" evidence="9">
    <location>
        <begin position="137"/>
        <end position="157"/>
    </location>
</feature>
<keyword evidence="12" id="KW-1185">Reference proteome</keyword>
<dbReference type="Pfam" id="PF14360">
    <property type="entry name" value="PAP2_C"/>
    <property type="match status" value="1"/>
</dbReference>
<dbReference type="InterPro" id="IPR036938">
    <property type="entry name" value="PAP2/HPO_sf"/>
</dbReference>
<evidence type="ECO:0000313" key="12">
    <source>
        <dbReference type="Proteomes" id="UP001497522"/>
    </source>
</evidence>
<evidence type="ECO:0000256" key="2">
    <source>
        <dbReference type="ARBA" id="ARBA00005441"/>
    </source>
</evidence>
<evidence type="ECO:0000256" key="1">
    <source>
        <dbReference type="ARBA" id="ARBA00004141"/>
    </source>
</evidence>
<evidence type="ECO:0000256" key="6">
    <source>
        <dbReference type="ARBA" id="ARBA00022989"/>
    </source>
</evidence>
<keyword evidence="3" id="KW-0808">Transferase</keyword>
<comment type="subcellular location">
    <subcellularLocation>
        <location evidence="1">Membrane</location>
        <topology evidence="1">Multi-pass membrane protein</topology>
    </subcellularLocation>
</comment>
<dbReference type="Proteomes" id="UP001497522">
    <property type="component" value="Chromosome 15"/>
</dbReference>
<evidence type="ECO:0000256" key="8">
    <source>
        <dbReference type="ARBA" id="ARBA00023136"/>
    </source>
</evidence>
<evidence type="ECO:0000256" key="9">
    <source>
        <dbReference type="SAM" id="Phobius"/>
    </source>
</evidence>
<feature type="transmembrane region" description="Helical" evidence="9">
    <location>
        <begin position="169"/>
        <end position="189"/>
    </location>
</feature>
<dbReference type="InterPro" id="IPR025749">
    <property type="entry name" value="Sphingomyelin_synth-like_dom"/>
</dbReference>
<evidence type="ECO:0000256" key="7">
    <source>
        <dbReference type="ARBA" id="ARBA00023098"/>
    </source>
</evidence>
<keyword evidence="7" id="KW-0443">Lipid metabolism</keyword>
<feature type="transmembrane region" description="Helical" evidence="9">
    <location>
        <begin position="332"/>
        <end position="350"/>
    </location>
</feature>
<dbReference type="PANTHER" id="PTHR21290">
    <property type="entry name" value="SPHINGOMYELIN SYNTHETASE"/>
    <property type="match status" value="1"/>
</dbReference>
<dbReference type="SUPFAM" id="SSF48317">
    <property type="entry name" value="Acid phosphatase/Vanadium-dependent haloperoxidase"/>
    <property type="match status" value="1"/>
</dbReference>
<accession>A0ABP1ATU5</accession>
<keyword evidence="4 9" id="KW-0812">Transmembrane</keyword>
<dbReference type="InterPro" id="IPR045221">
    <property type="entry name" value="Sphingomyelin_synth-like"/>
</dbReference>
<protein>
    <recommendedName>
        <fullName evidence="10">Sphingomyelin synthase-like domain-containing protein</fullName>
    </recommendedName>
</protein>
<evidence type="ECO:0000256" key="5">
    <source>
        <dbReference type="ARBA" id="ARBA00022919"/>
    </source>
</evidence>